<dbReference type="PANTHER" id="PTHR11548">
    <property type="entry name" value="THYMIDYLATE SYNTHASE 1"/>
    <property type="match status" value="1"/>
</dbReference>
<dbReference type="NCBIfam" id="NF002498">
    <property type="entry name" value="PRK01827.1-4"/>
    <property type="match status" value="1"/>
</dbReference>
<dbReference type="GO" id="GO:0032259">
    <property type="term" value="P:methylation"/>
    <property type="evidence" value="ECO:0007669"/>
    <property type="project" value="UniProtKB-KW"/>
</dbReference>
<keyword evidence="4" id="KW-0963">Cytoplasm</keyword>
<dbReference type="GO" id="GO:0005829">
    <property type="term" value="C:cytosol"/>
    <property type="evidence" value="ECO:0007669"/>
    <property type="project" value="TreeGrafter"/>
</dbReference>
<evidence type="ECO:0000313" key="6">
    <source>
        <dbReference type="EMBL" id="KIE64062.1"/>
    </source>
</evidence>
<evidence type="ECO:0000256" key="1">
    <source>
        <dbReference type="ARBA" id="ARBA00011947"/>
    </source>
</evidence>
<dbReference type="UniPathway" id="UPA00575"/>
<comment type="pathway">
    <text evidence="4">Pyrimidine metabolism; dTTP biosynthesis.</text>
</comment>
<comment type="subcellular location">
    <subcellularLocation>
        <location evidence="4">Cytoplasm</location>
    </subcellularLocation>
</comment>
<evidence type="ECO:0000256" key="4">
    <source>
        <dbReference type="HAMAP-Rule" id="MF_00008"/>
    </source>
</evidence>
<reference evidence="6 7" key="1">
    <citation type="journal article" date="2014" name="G3 (Bethesda)">
        <title>Genome sequence of Candidatus Riesia pediculischaeffi, endosymbiont of chimpanzee lice, and genomic comparison of recently acquired endosymbionts from human and chimpanzee lice.</title>
        <authorList>
            <person name="Boyd B.M."/>
            <person name="Allen J.M."/>
            <person name="de Crecy-Lagard V."/>
            <person name="Reed D.L."/>
        </authorList>
    </citation>
    <scope>NUCLEOTIDE SEQUENCE [LARGE SCALE GENOMIC DNA]</scope>
    <source>
        <strain evidence="6 7">PTSU</strain>
    </source>
</reference>
<dbReference type="Pfam" id="PF00303">
    <property type="entry name" value="Thymidylat_synt"/>
    <property type="match status" value="1"/>
</dbReference>
<keyword evidence="4" id="KW-0545">Nucleotide biosynthesis</keyword>
<comment type="caution">
    <text evidence="4">Lacks conserved residue(s) required for the propagation of feature annotation.</text>
</comment>
<dbReference type="EC" id="2.1.1.45" evidence="1 4"/>
<evidence type="ECO:0000256" key="2">
    <source>
        <dbReference type="ARBA" id="ARBA00022603"/>
    </source>
</evidence>
<gene>
    <name evidence="4" type="primary">thyA</name>
    <name evidence="6" type="ORF">P689_11933</name>
</gene>
<dbReference type="Gene3D" id="3.30.572.10">
    <property type="entry name" value="Thymidylate synthase/dCMP hydroxymethylase domain"/>
    <property type="match status" value="1"/>
</dbReference>
<dbReference type="RefSeq" id="WP_039719603.1">
    <property type="nucleotide sequence ID" value="NZ_AWXV01000002.1"/>
</dbReference>
<dbReference type="PRINTS" id="PR00108">
    <property type="entry name" value="THYMDSNTHASE"/>
</dbReference>
<evidence type="ECO:0000256" key="3">
    <source>
        <dbReference type="ARBA" id="ARBA00022679"/>
    </source>
</evidence>
<dbReference type="PANTHER" id="PTHR11548:SF9">
    <property type="entry name" value="THYMIDYLATE SYNTHASE"/>
    <property type="match status" value="1"/>
</dbReference>
<comment type="catalytic activity">
    <reaction evidence="4">
        <text>dUMP + (6R)-5,10-methylene-5,6,7,8-tetrahydrofolate = 7,8-dihydrofolate + dTMP</text>
        <dbReference type="Rhea" id="RHEA:12104"/>
        <dbReference type="ChEBI" id="CHEBI:15636"/>
        <dbReference type="ChEBI" id="CHEBI:57451"/>
        <dbReference type="ChEBI" id="CHEBI:63528"/>
        <dbReference type="ChEBI" id="CHEBI:246422"/>
        <dbReference type="EC" id="2.1.1.45"/>
    </reaction>
</comment>
<comment type="function">
    <text evidence="4">Catalyzes the reductive methylation of 2'-deoxyuridine-5'-monophosphate (dUMP) to 2'-deoxythymidine-5'-monophosphate (dTMP) while utilizing 5,10-methylenetetrahydrofolate (mTHF) as the methyl donor and reductant in the reaction, yielding dihydrofolate (DHF) as a by-product. This enzymatic reaction provides an intracellular de novo source of dTMP, an essential precursor for DNA biosynthesis.</text>
</comment>
<protein>
    <recommendedName>
        <fullName evidence="1 4">Thymidylate synthase</fullName>
        <shortName evidence="4">TS</shortName>
        <shortName evidence="4">TSase</shortName>
        <ecNumber evidence="1 4">2.1.1.45</ecNumber>
    </recommendedName>
</protein>
<dbReference type="InterPro" id="IPR036926">
    <property type="entry name" value="Thymidate_synth/dCMP_Mease_sf"/>
</dbReference>
<feature type="binding site" description="in other chain" evidence="4">
    <location>
        <begin position="180"/>
        <end position="183"/>
    </location>
    <ligand>
        <name>dUMP</name>
        <dbReference type="ChEBI" id="CHEBI:246422"/>
        <note>ligand shared between dimeric partners</note>
    </ligand>
</feature>
<keyword evidence="3 4" id="KW-0808">Transferase</keyword>
<dbReference type="Proteomes" id="UP000054529">
    <property type="component" value="Unassembled WGS sequence"/>
</dbReference>
<proteinExistence type="inferred from homology"/>
<dbReference type="InterPro" id="IPR000398">
    <property type="entry name" value="Thymidylate_synthase"/>
</dbReference>
<dbReference type="HOGENOM" id="CLU_021669_0_1_6"/>
<dbReference type="InterPro" id="IPR045097">
    <property type="entry name" value="Thymidate_synth/dCMP_Mease"/>
</dbReference>
<evidence type="ECO:0000313" key="7">
    <source>
        <dbReference type="Proteomes" id="UP000054529"/>
    </source>
</evidence>
<dbReference type="GO" id="GO:0004799">
    <property type="term" value="F:thymidylate synthase activity"/>
    <property type="evidence" value="ECO:0007669"/>
    <property type="project" value="UniProtKB-UniRule"/>
</dbReference>
<evidence type="ECO:0000259" key="5">
    <source>
        <dbReference type="Pfam" id="PF00303"/>
    </source>
</evidence>
<feature type="active site" description="Nucleophile" evidence="4">
    <location>
        <position position="160"/>
    </location>
</feature>
<sequence length="283" mass="33191">MRQYIDLCQKIIQEGHWIRNNRTKTNCLTLINVDMEYDVENNRFPLITTRKIPYKSAISEMIGHIRGYSNVQQFKNLGCDVWEANANKDQKWLRNPNRKGKDDLGRIYGVQGRSWKRPDGSKLDQLKKIVQHLKNRNDNRAEIVTFYNPGEIEMGCIIPCMHTHTFSIFRDKLYLTSYQRSCDVPLGLSFNQIQCFILLALISKITDINPGRVYHKIINAHIYENQLSLMRDVQLKRSPYPLAKLFINPEIKNLKDIETWVSSDDFKVVGYRTHEAINYPLNI</sequence>
<dbReference type="OrthoDB" id="9774633at2"/>
<dbReference type="NCBIfam" id="TIGR03284">
    <property type="entry name" value="thym_sym"/>
    <property type="match status" value="1"/>
</dbReference>
<dbReference type="AlphaFoldDB" id="A0A0C1S0I2"/>
<feature type="binding site" description="in other chain" evidence="4">
    <location>
        <begin position="221"/>
        <end position="223"/>
    </location>
    <ligand>
        <name>dUMP</name>
        <dbReference type="ChEBI" id="CHEBI:246422"/>
        <note>ligand shared between dimeric partners</note>
    </ligand>
</feature>
<dbReference type="HAMAP" id="MF_00008">
    <property type="entry name" value="Thymidy_synth_bact"/>
    <property type="match status" value="1"/>
</dbReference>
<feature type="domain" description="Thymidylate synthase/dCMP hydroxymethylase" evidence="5">
    <location>
        <begin position="2"/>
        <end position="281"/>
    </location>
</feature>
<comment type="similarity">
    <text evidence="4">Belongs to the thymidylate synthase family. Bacterial-type ThyA subfamily.</text>
</comment>
<organism evidence="6 7">
    <name type="scientific">Candidatus Riesia pediculischaeffi PTSU</name>
    <dbReference type="NCBI Taxonomy" id="1401651"/>
    <lineage>
        <taxon>Bacteria</taxon>
        <taxon>Pseudomonadati</taxon>
        <taxon>Pseudomonadota</taxon>
        <taxon>Gammaproteobacteria</taxon>
        <taxon>Enterobacterales</taxon>
        <taxon>Enterobacteriaceae</taxon>
        <taxon>Candidatus Riesia</taxon>
    </lineage>
</organism>
<comment type="subunit">
    <text evidence="4">Homodimer.</text>
</comment>
<feature type="binding site" evidence="4">
    <location>
        <position position="183"/>
    </location>
    <ligand>
        <name>(6R)-5,10-methylene-5,6,7,8-tetrahydrofolate</name>
        <dbReference type="ChEBI" id="CHEBI:15636"/>
    </ligand>
</feature>
<dbReference type="GO" id="GO:0006235">
    <property type="term" value="P:dTTP biosynthetic process"/>
    <property type="evidence" value="ECO:0007669"/>
    <property type="project" value="UniProtKB-UniRule"/>
</dbReference>
<dbReference type="GO" id="GO:0006231">
    <property type="term" value="P:dTMP biosynthetic process"/>
    <property type="evidence" value="ECO:0007669"/>
    <property type="project" value="UniProtKB-UniRule"/>
</dbReference>
<keyword evidence="2 4" id="KW-0489">Methyltransferase</keyword>
<dbReference type="EMBL" id="AWXV01000002">
    <property type="protein sequence ID" value="KIE64062.1"/>
    <property type="molecule type" value="Genomic_DNA"/>
</dbReference>
<comment type="caution">
    <text evidence="6">The sequence shown here is derived from an EMBL/GenBank/DDBJ whole genome shotgun (WGS) entry which is preliminary data.</text>
</comment>
<name>A0A0C1S0I2_9ENTR</name>
<accession>A0A0C1S0I2</accession>
<feature type="binding site" description="in other chain" evidence="4">
    <location>
        <position position="191"/>
    </location>
    <ligand>
        <name>dUMP</name>
        <dbReference type="ChEBI" id="CHEBI:246422"/>
        <note>ligand shared between dimeric partners</note>
    </ligand>
</feature>
<dbReference type="PATRIC" id="fig|1401651.3.peg.62"/>
<dbReference type="SUPFAM" id="SSF55831">
    <property type="entry name" value="Thymidylate synthase/dCMP hydroxymethylase"/>
    <property type="match status" value="1"/>
</dbReference>
<dbReference type="CDD" id="cd00351">
    <property type="entry name" value="TS_Pyrimidine_HMase"/>
    <property type="match status" value="1"/>
</dbReference>
<dbReference type="InterPro" id="IPR023451">
    <property type="entry name" value="Thymidate_synth/dCMP_Mease_dom"/>
</dbReference>
<feature type="binding site" description="in other chain" evidence="4">
    <location>
        <position position="22"/>
    </location>
    <ligand>
        <name>dUMP</name>
        <dbReference type="ChEBI" id="CHEBI:246422"/>
        <note>ligand shared between dimeric partners</note>
    </ligand>
</feature>